<dbReference type="Proteomes" id="UP000738376">
    <property type="component" value="Unassembled WGS sequence"/>
</dbReference>
<dbReference type="InterPro" id="IPR005467">
    <property type="entry name" value="His_kinase_dom"/>
</dbReference>
<dbReference type="PROSITE" id="PS50113">
    <property type="entry name" value="PAC"/>
    <property type="match status" value="2"/>
</dbReference>
<evidence type="ECO:0000256" key="6">
    <source>
        <dbReference type="ARBA" id="ARBA00023012"/>
    </source>
</evidence>
<feature type="domain" description="PAC" evidence="11">
    <location>
        <begin position="608"/>
        <end position="660"/>
    </location>
</feature>
<feature type="domain" description="Histidine kinase" evidence="9">
    <location>
        <begin position="664"/>
        <end position="880"/>
    </location>
</feature>
<keyword evidence="5" id="KW-0418">Kinase</keyword>
<keyword evidence="4" id="KW-0808">Transferase</keyword>
<dbReference type="InterPro" id="IPR003594">
    <property type="entry name" value="HATPase_dom"/>
</dbReference>
<evidence type="ECO:0000256" key="5">
    <source>
        <dbReference type="ARBA" id="ARBA00022777"/>
    </source>
</evidence>
<gene>
    <name evidence="12" type="ORF">HC246_13570</name>
</gene>
<keyword evidence="13" id="KW-1185">Reference proteome</keyword>
<proteinExistence type="predicted"/>
<dbReference type="InterPro" id="IPR004358">
    <property type="entry name" value="Sig_transdc_His_kin-like_C"/>
</dbReference>
<dbReference type="EMBL" id="JAAVJL010000001">
    <property type="protein sequence ID" value="NMF59015.1"/>
    <property type="molecule type" value="Genomic_DNA"/>
</dbReference>
<dbReference type="PROSITE" id="PS50112">
    <property type="entry name" value="PAS"/>
    <property type="match status" value="2"/>
</dbReference>
<dbReference type="Gene3D" id="1.10.287.130">
    <property type="match status" value="1"/>
</dbReference>
<evidence type="ECO:0000259" key="9">
    <source>
        <dbReference type="PROSITE" id="PS50109"/>
    </source>
</evidence>
<dbReference type="InterPro" id="IPR000700">
    <property type="entry name" value="PAS-assoc_C"/>
</dbReference>
<reference evidence="12 13" key="1">
    <citation type="submission" date="2020-03" db="EMBL/GenBank/DDBJ databases">
        <title>Draft Genome Sequence of 2-Methylisoborneol Producing Pseudanabaena yagii Strain GIHE-NHR1 Isolated from North Han River in South Korea.</title>
        <authorList>
            <person name="Jeong J."/>
        </authorList>
    </citation>
    <scope>NUCLEOTIDE SEQUENCE [LARGE SCALE GENOMIC DNA]</scope>
    <source>
        <strain evidence="12 13">GIHE-NHR1</strain>
    </source>
</reference>
<dbReference type="Pfam" id="PF13426">
    <property type="entry name" value="PAS_9"/>
    <property type="match status" value="1"/>
</dbReference>
<dbReference type="InterPro" id="IPR036097">
    <property type="entry name" value="HisK_dim/P_sf"/>
</dbReference>
<dbReference type="Gene3D" id="3.30.565.10">
    <property type="entry name" value="Histidine kinase-like ATPase, C-terminal domain"/>
    <property type="match status" value="1"/>
</dbReference>
<dbReference type="InterPro" id="IPR036890">
    <property type="entry name" value="HATPase_C_sf"/>
</dbReference>
<dbReference type="SMART" id="SM00387">
    <property type="entry name" value="HATPase_c"/>
    <property type="match status" value="1"/>
</dbReference>
<comment type="caution">
    <text evidence="12">The sequence shown here is derived from an EMBL/GenBank/DDBJ whole genome shotgun (WGS) entry which is preliminary data.</text>
</comment>
<dbReference type="CDD" id="cd16922">
    <property type="entry name" value="HATPase_EvgS-ArcB-TorS-like"/>
    <property type="match status" value="1"/>
</dbReference>
<dbReference type="InterPro" id="IPR013655">
    <property type="entry name" value="PAS_fold_3"/>
</dbReference>
<dbReference type="SUPFAM" id="SSF47384">
    <property type="entry name" value="Homodimeric domain of signal transducing histidine kinase"/>
    <property type="match status" value="1"/>
</dbReference>
<dbReference type="SUPFAM" id="SSF55874">
    <property type="entry name" value="ATPase domain of HSP90 chaperone/DNA topoisomerase II/histidine kinase"/>
    <property type="match status" value="1"/>
</dbReference>
<dbReference type="SMART" id="SM00388">
    <property type="entry name" value="HisKA"/>
    <property type="match status" value="1"/>
</dbReference>
<feature type="domain" description="PAS" evidence="10">
    <location>
        <begin position="534"/>
        <end position="605"/>
    </location>
</feature>
<sequence>MITSSPNERDHHLQSLKAYMLKYGFGVAFLLLFGCGIASYVSIQRLKENRHSLVHTRAVIENLQGIIGDIVDAELGRRGQIITEDPIFVLGIDTKIKGLRDRLKDLRQLIQDNPNQQKHFAIVEPLVNQRLEVLEKSLQLWQQNPKNTANQVELTYRAWQLRQEIEAKIAQMRKVEDQLIIVQSQAVEDNVQTTLIFVILGSVTGFSLFVFIYLMLTQEVAIRKQAELQLQQNNQDLEQKVEERTAELQTKEQLFRLAIFNAPLPITLHIENDEFLLVNQAWTDLSGYAIADIPTVRDWTRQVYGERHLEVDAFLQEFYARSEHFNSDIAQVDTAQIITKQGQRLFWDYYSAPLDIQPNGKRLWISMAIDVTDRKLAEDALRASQRQYETLAEVVPVGIFRADLQGNSIYVNHRSCEIMGISFAEAMGSGWAKSIHPEDRDRVFRQWHEAATHRQKFYAEYRFLHPDGKITWVVAQVIPEIENDIMLGYVGTMTDINLLKSVEKELQDAKDELEIRVADRTAELSQRQIELENLNRRWQSLLDNVRLLVIGINHEGCIEYVNPFFLAETGYTLDEVIGQDVFTLLLQGEQAKASKLAFDELITSGEYPHFQNKILTKAGELLAIAWNNTAMRDSTGNIIGTLSIGEDITDKLAVEKLKSEFISVVSHELRTPLSSIRGALGLLASGVLANQPDTSQHMLNIAASDTERLVRLVNDILDLERLESNIINLDRQWWDTAEICQQAIETLQAIAETSQVKLSSHVPSLQIFGDRDRLVQILVNLLSNAVKFSPPQSEVLLTVESSPHEIIFHIQDHGRGIPEQMLEKIFDRFSQVNGSDSRQGGTGLGLAICRTIVKQHGGKIWAESVWSEGSNFSFTIPNQIS</sequence>
<dbReference type="PROSITE" id="PS50109">
    <property type="entry name" value="HIS_KIN"/>
    <property type="match status" value="1"/>
</dbReference>
<evidence type="ECO:0000256" key="2">
    <source>
        <dbReference type="ARBA" id="ARBA00012438"/>
    </source>
</evidence>
<dbReference type="CDD" id="cd19410">
    <property type="entry name" value="HK9-like_sensor"/>
    <property type="match status" value="1"/>
</dbReference>
<dbReference type="InterPro" id="IPR000014">
    <property type="entry name" value="PAS"/>
</dbReference>
<dbReference type="PANTHER" id="PTHR43304">
    <property type="entry name" value="PHYTOCHROME-LIKE PROTEIN CPH1"/>
    <property type="match status" value="1"/>
</dbReference>
<dbReference type="CDD" id="cd00082">
    <property type="entry name" value="HisKA"/>
    <property type="match status" value="1"/>
</dbReference>
<dbReference type="InterPro" id="IPR052162">
    <property type="entry name" value="Sensor_kinase/Photoreceptor"/>
</dbReference>
<dbReference type="PANTHER" id="PTHR43304:SF1">
    <property type="entry name" value="PAC DOMAIN-CONTAINING PROTEIN"/>
    <property type="match status" value="1"/>
</dbReference>
<evidence type="ECO:0000256" key="3">
    <source>
        <dbReference type="ARBA" id="ARBA00022553"/>
    </source>
</evidence>
<evidence type="ECO:0000256" key="4">
    <source>
        <dbReference type="ARBA" id="ARBA00022679"/>
    </source>
</evidence>
<dbReference type="Pfam" id="PF02518">
    <property type="entry name" value="HATPase_c"/>
    <property type="match status" value="1"/>
</dbReference>
<dbReference type="InterPro" id="IPR001610">
    <property type="entry name" value="PAC"/>
</dbReference>
<feature type="domain" description="PAC" evidence="11">
    <location>
        <begin position="457"/>
        <end position="508"/>
    </location>
</feature>
<comment type="catalytic activity">
    <reaction evidence="1">
        <text>ATP + protein L-histidine = ADP + protein N-phospho-L-histidine.</text>
        <dbReference type="EC" id="2.7.13.3"/>
    </reaction>
</comment>
<dbReference type="Gene3D" id="3.30.450.20">
    <property type="entry name" value="PAS domain"/>
    <property type="match status" value="3"/>
</dbReference>
<evidence type="ECO:0000259" key="11">
    <source>
        <dbReference type="PROSITE" id="PS50113"/>
    </source>
</evidence>
<feature type="transmembrane region" description="Helical" evidence="8">
    <location>
        <begin position="20"/>
        <end position="43"/>
    </location>
</feature>
<keyword evidence="8" id="KW-0472">Membrane</keyword>
<evidence type="ECO:0000256" key="1">
    <source>
        <dbReference type="ARBA" id="ARBA00000085"/>
    </source>
</evidence>
<dbReference type="InterPro" id="IPR007891">
    <property type="entry name" value="CHASE3"/>
</dbReference>
<organism evidence="12 13">
    <name type="scientific">Pseudanabaena yagii GIHE-NHR1</name>
    <dbReference type="NCBI Taxonomy" id="2722753"/>
    <lineage>
        <taxon>Bacteria</taxon>
        <taxon>Bacillati</taxon>
        <taxon>Cyanobacteriota</taxon>
        <taxon>Cyanophyceae</taxon>
        <taxon>Pseudanabaenales</taxon>
        <taxon>Pseudanabaenaceae</taxon>
        <taxon>Pseudanabaena</taxon>
        <taxon>Pseudanabaena yagii</taxon>
    </lineage>
</organism>
<dbReference type="PRINTS" id="PR00344">
    <property type="entry name" value="BCTRLSENSOR"/>
</dbReference>
<dbReference type="Pfam" id="PF05227">
    <property type="entry name" value="CHASE3"/>
    <property type="match status" value="1"/>
</dbReference>
<protein>
    <recommendedName>
        <fullName evidence="2">histidine kinase</fullName>
        <ecNumber evidence="2">2.7.13.3</ecNumber>
    </recommendedName>
</protein>
<name>A0ABX1LSA2_9CYAN</name>
<evidence type="ECO:0000256" key="7">
    <source>
        <dbReference type="SAM" id="Coils"/>
    </source>
</evidence>
<keyword evidence="6" id="KW-0902">Two-component regulatory system</keyword>
<dbReference type="InterPro" id="IPR035965">
    <property type="entry name" value="PAS-like_dom_sf"/>
</dbReference>
<dbReference type="InterPro" id="IPR003661">
    <property type="entry name" value="HisK_dim/P_dom"/>
</dbReference>
<dbReference type="SMART" id="SM00086">
    <property type="entry name" value="PAC"/>
    <property type="match status" value="3"/>
</dbReference>
<dbReference type="EC" id="2.7.13.3" evidence="2"/>
<keyword evidence="3" id="KW-0597">Phosphoprotein</keyword>
<feature type="coiled-coil region" evidence="7">
    <location>
        <begin position="496"/>
        <end position="523"/>
    </location>
</feature>
<dbReference type="CDD" id="cd00130">
    <property type="entry name" value="PAS"/>
    <property type="match status" value="2"/>
</dbReference>
<feature type="domain" description="PAS" evidence="10">
    <location>
        <begin position="384"/>
        <end position="454"/>
    </location>
</feature>
<keyword evidence="8" id="KW-0812">Transmembrane</keyword>
<dbReference type="SMART" id="SM00091">
    <property type="entry name" value="PAS"/>
    <property type="match status" value="3"/>
</dbReference>
<dbReference type="Pfam" id="PF08447">
    <property type="entry name" value="PAS_3"/>
    <property type="match status" value="1"/>
</dbReference>
<dbReference type="Pfam" id="PF00512">
    <property type="entry name" value="HisKA"/>
    <property type="match status" value="1"/>
</dbReference>
<accession>A0ABX1LSA2</accession>
<evidence type="ECO:0000259" key="10">
    <source>
        <dbReference type="PROSITE" id="PS50112"/>
    </source>
</evidence>
<dbReference type="SUPFAM" id="SSF55785">
    <property type="entry name" value="PYP-like sensor domain (PAS domain)"/>
    <property type="match status" value="3"/>
</dbReference>
<keyword evidence="8" id="KW-1133">Transmembrane helix</keyword>
<dbReference type="RefSeq" id="WP_169363844.1">
    <property type="nucleotide sequence ID" value="NZ_JAAVJL010000001.1"/>
</dbReference>
<dbReference type="NCBIfam" id="TIGR00229">
    <property type="entry name" value="sensory_box"/>
    <property type="match status" value="3"/>
</dbReference>
<evidence type="ECO:0000256" key="8">
    <source>
        <dbReference type="SAM" id="Phobius"/>
    </source>
</evidence>
<evidence type="ECO:0000313" key="12">
    <source>
        <dbReference type="EMBL" id="NMF59015.1"/>
    </source>
</evidence>
<evidence type="ECO:0000313" key="13">
    <source>
        <dbReference type="Proteomes" id="UP000738376"/>
    </source>
</evidence>
<feature type="transmembrane region" description="Helical" evidence="8">
    <location>
        <begin position="195"/>
        <end position="216"/>
    </location>
</feature>
<feature type="coiled-coil region" evidence="7">
    <location>
        <begin position="223"/>
        <end position="254"/>
    </location>
</feature>
<keyword evidence="7" id="KW-0175">Coiled coil</keyword>